<gene>
    <name evidence="1" type="ORF">L9F63_006873</name>
</gene>
<sequence length="54" mass="6387">YLVGPNDFARGSFDLRYCYAIVSIETECSDQRDCTVYLQLFFMNIKLSIMNFFK</sequence>
<organism evidence="1 2">
    <name type="scientific">Diploptera punctata</name>
    <name type="common">Pacific beetle cockroach</name>
    <dbReference type="NCBI Taxonomy" id="6984"/>
    <lineage>
        <taxon>Eukaryota</taxon>
        <taxon>Metazoa</taxon>
        <taxon>Ecdysozoa</taxon>
        <taxon>Arthropoda</taxon>
        <taxon>Hexapoda</taxon>
        <taxon>Insecta</taxon>
        <taxon>Pterygota</taxon>
        <taxon>Neoptera</taxon>
        <taxon>Polyneoptera</taxon>
        <taxon>Dictyoptera</taxon>
        <taxon>Blattodea</taxon>
        <taxon>Blaberoidea</taxon>
        <taxon>Blaberidae</taxon>
        <taxon>Diplopterinae</taxon>
        <taxon>Diploptera</taxon>
    </lineage>
</organism>
<reference evidence="1" key="1">
    <citation type="journal article" date="2023" name="IScience">
        <title>Live-bearing cockroach genome reveals convergent evolutionary mechanisms linked to viviparity in insects and beyond.</title>
        <authorList>
            <person name="Fouks B."/>
            <person name="Harrison M.C."/>
            <person name="Mikhailova A.A."/>
            <person name="Marchal E."/>
            <person name="English S."/>
            <person name="Carruthers M."/>
            <person name="Jennings E.C."/>
            <person name="Chiamaka E.L."/>
            <person name="Frigard R.A."/>
            <person name="Pippel M."/>
            <person name="Attardo G.M."/>
            <person name="Benoit J.B."/>
            <person name="Bornberg-Bauer E."/>
            <person name="Tobe S.S."/>
        </authorList>
    </citation>
    <scope>NUCLEOTIDE SEQUENCE</scope>
    <source>
        <strain evidence="1">Stay&amp;Tobe</strain>
    </source>
</reference>
<dbReference type="AlphaFoldDB" id="A0AAD7Z8Y5"/>
<feature type="non-terminal residue" evidence="1">
    <location>
        <position position="1"/>
    </location>
</feature>
<feature type="non-terminal residue" evidence="1">
    <location>
        <position position="54"/>
    </location>
</feature>
<evidence type="ECO:0000313" key="2">
    <source>
        <dbReference type="Proteomes" id="UP001233999"/>
    </source>
</evidence>
<keyword evidence="2" id="KW-1185">Reference proteome</keyword>
<evidence type="ECO:0000313" key="1">
    <source>
        <dbReference type="EMBL" id="KAJ9576274.1"/>
    </source>
</evidence>
<reference evidence="1" key="2">
    <citation type="submission" date="2023-05" db="EMBL/GenBank/DDBJ databases">
        <authorList>
            <person name="Fouks B."/>
        </authorList>
    </citation>
    <scope>NUCLEOTIDE SEQUENCE</scope>
    <source>
        <strain evidence="1">Stay&amp;Tobe</strain>
        <tissue evidence="1">Testes</tissue>
    </source>
</reference>
<dbReference type="Proteomes" id="UP001233999">
    <property type="component" value="Unassembled WGS sequence"/>
</dbReference>
<comment type="caution">
    <text evidence="1">The sequence shown here is derived from an EMBL/GenBank/DDBJ whole genome shotgun (WGS) entry which is preliminary data.</text>
</comment>
<dbReference type="EMBL" id="JASPKZ010009802">
    <property type="protein sequence ID" value="KAJ9576274.1"/>
    <property type="molecule type" value="Genomic_DNA"/>
</dbReference>
<proteinExistence type="predicted"/>
<accession>A0AAD7Z8Y5</accession>
<protein>
    <submittedName>
        <fullName evidence="1">Uncharacterized protein</fullName>
    </submittedName>
</protein>
<name>A0AAD7Z8Y5_DIPPU</name>